<comment type="similarity">
    <text evidence="1">Belongs to the GSP E family.</text>
</comment>
<dbReference type="STRING" id="1230454.C461_05022"/>
<evidence type="ECO:0000259" key="3">
    <source>
        <dbReference type="Pfam" id="PF00437"/>
    </source>
</evidence>
<organism evidence="6 7">
    <name type="scientific">Halorubrum aidingense JCM 13560</name>
    <dbReference type="NCBI Taxonomy" id="1230454"/>
    <lineage>
        <taxon>Archaea</taxon>
        <taxon>Methanobacteriati</taxon>
        <taxon>Methanobacteriota</taxon>
        <taxon>Stenosarchaea group</taxon>
        <taxon>Halobacteria</taxon>
        <taxon>Halobacteriales</taxon>
        <taxon>Haloferacaceae</taxon>
        <taxon>Halorubrum</taxon>
    </lineage>
</organism>
<dbReference type="InterPro" id="IPR001482">
    <property type="entry name" value="T2SS/T4SS_dom"/>
</dbReference>
<evidence type="ECO:0000256" key="2">
    <source>
        <dbReference type="SAM" id="MobiDB-lite"/>
    </source>
</evidence>
<feature type="compositionally biased region" description="Acidic residues" evidence="2">
    <location>
        <begin position="1160"/>
        <end position="1173"/>
    </location>
</feature>
<dbReference type="OrthoDB" id="33500at2157"/>
<dbReference type="InterPro" id="IPR056570">
    <property type="entry name" value="PilB3-like_N"/>
</dbReference>
<dbReference type="Gene3D" id="3.30.450.380">
    <property type="match status" value="1"/>
</dbReference>
<evidence type="ECO:0000313" key="6">
    <source>
        <dbReference type="EMBL" id="EMA68965.1"/>
    </source>
</evidence>
<keyword evidence="7" id="KW-1185">Reference proteome</keyword>
<feature type="compositionally biased region" description="Low complexity" evidence="2">
    <location>
        <begin position="14"/>
        <end position="25"/>
    </location>
</feature>
<evidence type="ECO:0000259" key="5">
    <source>
        <dbReference type="Pfam" id="PF23990"/>
    </source>
</evidence>
<name>M0PJP8_9EURY</name>
<reference evidence="6 7" key="1">
    <citation type="journal article" date="2014" name="PLoS Genet.">
        <title>Phylogenetically driven sequencing of extremely halophilic archaea reveals strategies for static and dynamic osmo-response.</title>
        <authorList>
            <person name="Becker E.A."/>
            <person name="Seitzer P.M."/>
            <person name="Tritt A."/>
            <person name="Larsen D."/>
            <person name="Krusor M."/>
            <person name="Yao A.I."/>
            <person name="Wu D."/>
            <person name="Madern D."/>
            <person name="Eisen J.A."/>
            <person name="Darling A.E."/>
            <person name="Facciotti M.T."/>
        </authorList>
    </citation>
    <scope>NUCLEOTIDE SEQUENCE [LARGE SCALE GENOMIC DNA]</scope>
    <source>
        <strain evidence="6 7">JCM 13560</strain>
    </source>
</reference>
<feature type="domain" description="Bacterial type II secretion system protein E" evidence="3">
    <location>
        <begin position="670"/>
        <end position="889"/>
    </location>
</feature>
<dbReference type="PATRIC" id="fig|1230454.4.peg.1025"/>
<dbReference type="RefSeq" id="WP_007999179.1">
    <property type="nucleotide sequence ID" value="NZ_AOJI01000017.1"/>
</dbReference>
<feature type="region of interest" description="Disordered" evidence="2">
    <location>
        <begin position="87"/>
        <end position="106"/>
    </location>
</feature>
<feature type="region of interest" description="Disordered" evidence="2">
    <location>
        <begin position="116"/>
        <end position="233"/>
    </location>
</feature>
<dbReference type="CDD" id="cd01130">
    <property type="entry name" value="VirB11-like_ATPase"/>
    <property type="match status" value="1"/>
</dbReference>
<feature type="domain" description="PilB3-like N-terminal" evidence="5">
    <location>
        <begin position="428"/>
        <end position="469"/>
    </location>
</feature>
<dbReference type="InterPro" id="IPR050921">
    <property type="entry name" value="T4SS_GSP_E_ATPase"/>
</dbReference>
<dbReference type="InterPro" id="IPR027417">
    <property type="entry name" value="P-loop_NTPase"/>
</dbReference>
<dbReference type="Pfam" id="PF23990">
    <property type="entry name" value="PilB3_N"/>
    <property type="match status" value="1"/>
</dbReference>
<feature type="compositionally biased region" description="Acidic residues" evidence="2">
    <location>
        <begin position="148"/>
        <end position="210"/>
    </location>
</feature>
<feature type="compositionally biased region" description="Basic and acidic residues" evidence="2">
    <location>
        <begin position="1126"/>
        <end position="1139"/>
    </location>
</feature>
<dbReference type="Gene3D" id="3.40.50.300">
    <property type="entry name" value="P-loop containing nucleotide triphosphate hydrolases"/>
    <property type="match status" value="1"/>
</dbReference>
<dbReference type="Proteomes" id="UP000011575">
    <property type="component" value="Unassembled WGS sequence"/>
</dbReference>
<dbReference type="PANTHER" id="PTHR30486:SF6">
    <property type="entry name" value="TYPE IV PILUS RETRACTATION ATPASE PILT"/>
    <property type="match status" value="1"/>
</dbReference>
<dbReference type="Pfam" id="PF23989">
    <property type="entry name" value="PilB3_C"/>
    <property type="match status" value="1"/>
</dbReference>
<feature type="region of interest" description="Disordered" evidence="2">
    <location>
        <begin position="1083"/>
        <end position="1237"/>
    </location>
</feature>
<sequence length="1237" mass="134992">MATEDAERSPPSPDDAAGASASDPPVSLGRYSWRSFLRDRGREDAAAALYDDIGEAPTVPASAVRVHLPDGAPAIVRADGIDEAFEADGDTSVPGHGTPEAGTLVVGRGDVVLDGRAVVADGETNITARSGDTEPLERDSQGDRDAEAGENAEEGEGDGAPTGEDDVGEDDEGDDVGEDDEGDDVGEDDEGDDVGEDDEGDDVGEEDETERETAEAGTTAAVEPGDSAVSEPAVSELAASPVADVNGVGVAGTVVAAGADVETVPRRAPTTEEWARVDVDPSEFLGFDPSETAFRATAAAAVGDALWDLCAARYNLYEVPVLKGYYTWDDYRDEYFLDEEGNPPTETNEAGEEEPLSFTHEDKTEALGFDPDRTEDLLGAGGNAAADLAELVDERTVNVNPEVDEDAFFSTDDGHTTLANRYDLEKAVPMAKKTHFSEIERYWVNKPYAFVMVFRSTKENEVKYYAVQPYRTEIETDLVEFLTGKLRTSIKYADESIAGGDEAFRKEVIVDETLTLLDRYDLYDRPEDGRGLVHDLADDLADRFGFDVTEGVVGRIAESLGYEPPIEASPTPPRILARPEPAVLAEDPETLSEHQVEKLLYYLKRDFIGYERIDPIKYDINVEDISCDGYNSPAFVYHSDYEQIITNIYHGTDELDDFVVKLAQRSGKGISKRRPQVDATLPDGSRAQLTLGREVSDHGTNYTIRQFNDVPFTPIDLINWKTFSLEEMAFLWLSIENHKSLIFAGGTASGKTTSLNAVSLFIPSNAKIVSIEDTREVELPQRNWIASVTRPSFSDDDKGDIDEFDLLEAALRQRPDYIVMGEIRGEEGRTAFQVMSTGHTTYTTFHADSVGEVLKRFTTDPINVSKTMFTALDLVSVQTSTRVQGKKVRRNKSLTEINHYDAENDEINVQDVFQWQAETDEFLQMGDSNTLEDIMFDRGWNRQTLDDELRKRRVVLAYLIDRGLNSYAQVAATFQAFINDPETVLALMANEELERSLEDLREMESVLINVDRDKEEMVPRPDPDEAGREEVAEILDSADELFAEYRGKMPDSVADALLSVEPALDVEAQPDSDHATLAETAREAATLARDSPANRSSEESSPDGAPEAGPSNGDESDGGESAVETDSSRAPKPLPHDAFEGVTDTTTPDDDGTDDGSAIDFDEPFDDGIDVLDPDSNASDPNGANDGDTDVDDGDTDGDDAVDADDADSDDSDDSDDTDSDDIDDWGFGTVESPEER</sequence>
<dbReference type="GO" id="GO:0016887">
    <property type="term" value="F:ATP hydrolysis activity"/>
    <property type="evidence" value="ECO:0007669"/>
    <property type="project" value="InterPro"/>
</dbReference>
<accession>M0PJP8</accession>
<gene>
    <name evidence="6" type="ORF">C461_05022</name>
</gene>
<proteinExistence type="inferred from homology"/>
<feature type="compositionally biased region" description="Acidic residues" evidence="2">
    <location>
        <begin position="1187"/>
        <end position="1225"/>
    </location>
</feature>
<feature type="compositionally biased region" description="Basic and acidic residues" evidence="2">
    <location>
        <begin position="131"/>
        <end position="147"/>
    </location>
</feature>
<evidence type="ECO:0000256" key="1">
    <source>
        <dbReference type="ARBA" id="ARBA00006611"/>
    </source>
</evidence>
<feature type="domain" description="PilB3-like C-terminal" evidence="4">
    <location>
        <begin position="918"/>
        <end position="988"/>
    </location>
</feature>
<dbReference type="EMBL" id="AOJI01000017">
    <property type="protein sequence ID" value="EMA68965.1"/>
    <property type="molecule type" value="Genomic_DNA"/>
</dbReference>
<feature type="region of interest" description="Disordered" evidence="2">
    <location>
        <begin position="1"/>
        <end position="29"/>
    </location>
</feature>
<dbReference type="Pfam" id="PF00437">
    <property type="entry name" value="T2SSE"/>
    <property type="match status" value="1"/>
</dbReference>
<dbReference type="PANTHER" id="PTHR30486">
    <property type="entry name" value="TWITCHING MOTILITY PROTEIN PILT"/>
    <property type="match status" value="1"/>
</dbReference>
<protein>
    <submittedName>
        <fullName evidence="6">Type II secretion system protein E</fullName>
    </submittedName>
</protein>
<dbReference type="AlphaFoldDB" id="M0PJP8"/>
<evidence type="ECO:0000313" key="7">
    <source>
        <dbReference type="Proteomes" id="UP000011575"/>
    </source>
</evidence>
<dbReference type="SUPFAM" id="SSF52540">
    <property type="entry name" value="P-loop containing nucleoside triphosphate hydrolases"/>
    <property type="match status" value="1"/>
</dbReference>
<evidence type="ECO:0000259" key="4">
    <source>
        <dbReference type="Pfam" id="PF23989"/>
    </source>
</evidence>
<dbReference type="InterPro" id="IPR056571">
    <property type="entry name" value="PilB3-like_C"/>
</dbReference>
<comment type="caution">
    <text evidence="6">The sequence shown here is derived from an EMBL/GenBank/DDBJ whole genome shotgun (WGS) entry which is preliminary data.</text>
</comment>